<evidence type="ECO:0000313" key="3">
    <source>
        <dbReference type="Proteomes" id="UP000013750"/>
    </source>
</evidence>
<evidence type="ECO:0000313" key="2">
    <source>
        <dbReference type="EMBL" id="EOW79384.1"/>
    </source>
</evidence>
<dbReference type="RefSeq" id="WP_010779286.1">
    <property type="nucleotide sequence ID" value="NZ_ASWH01000002.1"/>
</dbReference>
<reference evidence="1 3" key="1">
    <citation type="submission" date="2013-02" db="EMBL/GenBank/DDBJ databases">
        <title>The Genome Sequence of Enterococcus gilvus ATCC BAA-350.</title>
        <authorList>
            <consortium name="The Broad Institute Genome Sequencing Platform"/>
            <consortium name="The Broad Institute Genome Sequencing Center for Infectious Disease"/>
            <person name="Earl A.M."/>
            <person name="Gilmore M.S."/>
            <person name="Lebreton F."/>
            <person name="Walker B."/>
            <person name="Young S.K."/>
            <person name="Zeng Q."/>
            <person name="Gargeya S."/>
            <person name="Fitzgerald M."/>
            <person name="Haas B."/>
            <person name="Abouelleil A."/>
            <person name="Alvarado L."/>
            <person name="Arachchi H.M."/>
            <person name="Berlin A.M."/>
            <person name="Chapman S.B."/>
            <person name="Dewar J."/>
            <person name="Goldberg J."/>
            <person name="Griggs A."/>
            <person name="Gujja S."/>
            <person name="Hansen M."/>
            <person name="Howarth C."/>
            <person name="Imamovic A."/>
            <person name="Larimer J."/>
            <person name="McCowan C."/>
            <person name="Murphy C."/>
            <person name="Neiman D."/>
            <person name="Pearson M."/>
            <person name="Priest M."/>
            <person name="Roberts A."/>
            <person name="Saif S."/>
            <person name="Shea T."/>
            <person name="Sisk P."/>
            <person name="Sykes S."/>
            <person name="Wortman J."/>
            <person name="Nusbaum C."/>
            <person name="Birren B."/>
        </authorList>
    </citation>
    <scope>NUCLEOTIDE SEQUENCE [LARGE SCALE GENOMIC DNA]</scope>
    <source>
        <strain evidence="1 3">ATCC BAA-350</strain>
    </source>
</reference>
<reference evidence="2 4" key="2">
    <citation type="submission" date="2013-03" db="EMBL/GenBank/DDBJ databases">
        <title>The Genome Sequence of Enterococcus gilvus ATCC BAA-350 (PacBio/Illumina hybrid assembly).</title>
        <authorList>
            <consortium name="The Broad Institute Genomics Platform"/>
            <consortium name="The Broad Institute Genome Sequencing Center for Infectious Disease"/>
            <person name="Earl A."/>
            <person name="Russ C."/>
            <person name="Gilmore M."/>
            <person name="Surin D."/>
            <person name="Walker B."/>
            <person name="Young S."/>
            <person name="Zeng Q."/>
            <person name="Gargeya S."/>
            <person name="Fitzgerald M."/>
            <person name="Haas B."/>
            <person name="Abouelleil A."/>
            <person name="Allen A.W."/>
            <person name="Alvarado L."/>
            <person name="Arachchi H.M."/>
            <person name="Berlin A.M."/>
            <person name="Chapman S.B."/>
            <person name="Gainer-Dewar J."/>
            <person name="Goldberg J."/>
            <person name="Griggs A."/>
            <person name="Gujja S."/>
            <person name="Hansen M."/>
            <person name="Howarth C."/>
            <person name="Imamovic A."/>
            <person name="Ireland A."/>
            <person name="Larimer J."/>
            <person name="McCowan C."/>
            <person name="Murphy C."/>
            <person name="Pearson M."/>
            <person name="Poon T.W."/>
            <person name="Priest M."/>
            <person name="Roberts A."/>
            <person name="Saif S."/>
            <person name="Shea T."/>
            <person name="Sisk P."/>
            <person name="Sykes S."/>
            <person name="Wortman J."/>
            <person name="Nusbaum C."/>
            <person name="Birren B."/>
        </authorList>
    </citation>
    <scope>NUCLEOTIDE SEQUENCE [LARGE SCALE GENOMIC DNA]</scope>
    <source>
        <strain evidence="2 4">ATCC BAA-350</strain>
    </source>
</reference>
<organism evidence="1 3">
    <name type="scientific">Enterococcus gilvus ATCC BAA-350</name>
    <dbReference type="NCBI Taxonomy" id="1158614"/>
    <lineage>
        <taxon>Bacteria</taxon>
        <taxon>Bacillati</taxon>
        <taxon>Bacillota</taxon>
        <taxon>Bacilli</taxon>
        <taxon>Lactobacillales</taxon>
        <taxon>Enterococcaceae</taxon>
        <taxon>Enterococcus</taxon>
    </lineage>
</organism>
<gene>
    <name evidence="2" type="ORF">I592_03524</name>
    <name evidence="1" type="ORF">UKC_00837</name>
</gene>
<proteinExistence type="predicted"/>
<dbReference type="Proteomes" id="UP000013750">
    <property type="component" value="Unassembled WGS sequence"/>
</dbReference>
<dbReference type="InterPro" id="IPR046286">
    <property type="entry name" value="DUF6323"/>
</dbReference>
<name>R2Y648_9ENTE</name>
<dbReference type="AlphaFoldDB" id="R2Y648"/>
<dbReference type="EMBL" id="ASWH01000002">
    <property type="protein sequence ID" value="EOW79384.1"/>
    <property type="molecule type" value="Genomic_DNA"/>
</dbReference>
<evidence type="ECO:0000313" key="1">
    <source>
        <dbReference type="EMBL" id="EOI57862.1"/>
    </source>
</evidence>
<accession>R2Y648</accession>
<sequence>MKRFDSTLFNQSLSEQAPDVNLQINQWLKGGNKKYQLSLADFTAITDERKALFEEHHLVDFSWGNTNYFASFLALEPLFYKREYVTHLSACQSIFYYLRAHHSGSVTDEEIREAIEARYREYQGDLDRLIGSFEDFPALEE</sequence>
<dbReference type="EMBL" id="AJDQ01000004">
    <property type="protein sequence ID" value="EOI57862.1"/>
    <property type="molecule type" value="Genomic_DNA"/>
</dbReference>
<dbReference type="PATRIC" id="fig|1158614.3.peg.866"/>
<comment type="caution">
    <text evidence="1">The sequence shown here is derived from an EMBL/GenBank/DDBJ whole genome shotgun (WGS) entry which is preliminary data.</text>
</comment>
<dbReference type="eggNOG" id="ENOG5031HNG">
    <property type="taxonomic scope" value="Bacteria"/>
</dbReference>
<dbReference type="Pfam" id="PF19848">
    <property type="entry name" value="DUF6323"/>
    <property type="match status" value="1"/>
</dbReference>
<protein>
    <submittedName>
        <fullName evidence="1">Uncharacterized protein</fullName>
    </submittedName>
</protein>
<evidence type="ECO:0000313" key="4">
    <source>
        <dbReference type="Proteomes" id="UP000014160"/>
    </source>
</evidence>
<dbReference type="HOGENOM" id="CLU_1822377_0_0_9"/>
<dbReference type="OrthoDB" id="2194651at2"/>
<keyword evidence="4" id="KW-1185">Reference proteome</keyword>
<dbReference type="Proteomes" id="UP000014160">
    <property type="component" value="Unassembled WGS sequence"/>
</dbReference>